<dbReference type="Pfam" id="PF13559">
    <property type="entry name" value="DUF4129"/>
    <property type="match status" value="1"/>
</dbReference>
<feature type="transmembrane region" description="Helical" evidence="1">
    <location>
        <begin position="95"/>
        <end position="116"/>
    </location>
</feature>
<evidence type="ECO:0000259" key="2">
    <source>
        <dbReference type="Pfam" id="PF13559"/>
    </source>
</evidence>
<feature type="transmembrane region" description="Helical" evidence="1">
    <location>
        <begin position="71"/>
        <end position="89"/>
    </location>
</feature>
<feature type="transmembrane region" description="Helical" evidence="1">
    <location>
        <begin position="198"/>
        <end position="219"/>
    </location>
</feature>
<keyword evidence="1" id="KW-0472">Membrane</keyword>
<accession>A0A1M5F4R7</accession>
<keyword evidence="1" id="KW-1133">Transmembrane helix</keyword>
<feature type="transmembrane region" description="Helical" evidence="1">
    <location>
        <begin position="44"/>
        <end position="62"/>
    </location>
</feature>
<dbReference type="Proteomes" id="UP000184088">
    <property type="component" value="Unassembled WGS sequence"/>
</dbReference>
<keyword evidence="1" id="KW-0812">Transmembrane</keyword>
<dbReference type="InterPro" id="IPR025403">
    <property type="entry name" value="TgpA-like_C"/>
</dbReference>
<organism evidence="3 4">
    <name type="scientific">Caldanaerobius fijiensis DSM 17918</name>
    <dbReference type="NCBI Taxonomy" id="1121256"/>
    <lineage>
        <taxon>Bacteria</taxon>
        <taxon>Bacillati</taxon>
        <taxon>Bacillota</taxon>
        <taxon>Clostridia</taxon>
        <taxon>Thermoanaerobacterales</taxon>
        <taxon>Thermoanaerobacteraceae</taxon>
        <taxon>Caldanaerobius</taxon>
    </lineage>
</organism>
<name>A0A1M5F4R7_9THEO</name>
<dbReference type="RefSeq" id="WP_073346437.1">
    <property type="nucleotide sequence ID" value="NZ_FQVH01000054.1"/>
</dbReference>
<evidence type="ECO:0000313" key="4">
    <source>
        <dbReference type="Proteomes" id="UP000184088"/>
    </source>
</evidence>
<reference evidence="3 4" key="1">
    <citation type="submission" date="2016-11" db="EMBL/GenBank/DDBJ databases">
        <authorList>
            <person name="Jaros S."/>
            <person name="Januszkiewicz K."/>
            <person name="Wedrychowicz H."/>
        </authorList>
    </citation>
    <scope>NUCLEOTIDE SEQUENCE [LARGE SCALE GENOMIC DNA]</scope>
    <source>
        <strain evidence="3 4">DSM 17918</strain>
    </source>
</reference>
<dbReference type="AlphaFoldDB" id="A0A1M5F4R7"/>
<proteinExistence type="predicted"/>
<gene>
    <name evidence="3" type="ORF">SAMN02746089_02676</name>
</gene>
<feature type="transmembrane region" description="Helical" evidence="1">
    <location>
        <begin position="225"/>
        <end position="245"/>
    </location>
</feature>
<keyword evidence="4" id="KW-1185">Reference proteome</keyword>
<feature type="transmembrane region" description="Helical" evidence="1">
    <location>
        <begin position="287"/>
        <end position="305"/>
    </location>
</feature>
<sequence>MKQFIKRNIFKIAECSAEFILYVPWMVYPYYFTLQNRFIATKHLPFFFGFMMMGLAVTDILLQKRGVIYRAVAYIIGVTSVAIIALIMMSNHSNIFLVAMFSAFSLISYIRGVIFAQRNFRTMYSESKFIAGIVLSFIAYMISALYKGLNWFEGTVICLTIVFIALSMIILNQLQLLQMFDLMNAESVASHRDVRTRNLLFSAVSAGFIVLIFYFKYMVRFLSTFSVYIGFAIKYIVVWILRWAISRLNGPQSNGIQQPLTSSLNIEMLQDKSVPHWVMIIKAILEYALYALAVVILAIIVYNLIKALVKWISAFMKEYMYREDEERNFIFSWEDVIVRHGERLRRTVSRRMRRIKRQFKTPAEHLRFLYRESVHCLIVRGGYHNIIMPSSTPDEIHRDIKNLLPAVDPDLEKLTALYKKARYSNSTITDDDVKESKRYRDKLVKKIRLRRVKNSGDGWI</sequence>
<feature type="domain" description="Protein-glutamine gamma-glutamyltransferase-like C-terminal" evidence="2">
    <location>
        <begin position="389"/>
        <end position="435"/>
    </location>
</feature>
<feature type="transmembrane region" description="Helical" evidence="1">
    <location>
        <begin position="128"/>
        <end position="146"/>
    </location>
</feature>
<evidence type="ECO:0000313" key="3">
    <source>
        <dbReference type="EMBL" id="SHF86082.1"/>
    </source>
</evidence>
<dbReference type="STRING" id="1121256.SAMN02746089_02676"/>
<feature type="transmembrane region" description="Helical" evidence="1">
    <location>
        <begin position="12"/>
        <end position="32"/>
    </location>
</feature>
<evidence type="ECO:0000256" key="1">
    <source>
        <dbReference type="SAM" id="Phobius"/>
    </source>
</evidence>
<dbReference type="EMBL" id="FQVH01000054">
    <property type="protein sequence ID" value="SHF86082.1"/>
    <property type="molecule type" value="Genomic_DNA"/>
</dbReference>
<protein>
    <recommendedName>
        <fullName evidence="2">Protein-glutamine gamma-glutamyltransferase-like C-terminal domain-containing protein</fullName>
    </recommendedName>
</protein>
<feature type="transmembrane region" description="Helical" evidence="1">
    <location>
        <begin position="152"/>
        <end position="177"/>
    </location>
</feature>
<dbReference type="OrthoDB" id="1729673at2"/>